<dbReference type="EMBL" id="CP019288">
    <property type="protein sequence ID" value="QHI38413.1"/>
    <property type="molecule type" value="Genomic_DNA"/>
</dbReference>
<dbReference type="KEGG" id="kan:IMCC3317_38060"/>
<organism evidence="1 2">
    <name type="scientific">Kordia antarctica</name>
    <dbReference type="NCBI Taxonomy" id="1218801"/>
    <lineage>
        <taxon>Bacteria</taxon>
        <taxon>Pseudomonadati</taxon>
        <taxon>Bacteroidota</taxon>
        <taxon>Flavobacteriia</taxon>
        <taxon>Flavobacteriales</taxon>
        <taxon>Flavobacteriaceae</taxon>
        <taxon>Kordia</taxon>
    </lineage>
</organism>
<reference evidence="1 2" key="1">
    <citation type="journal article" date="2013" name="Int. J. Syst. Evol. Microbiol.">
        <title>Kordia antarctica sp. nov., isolated from Antarctic seawater.</title>
        <authorList>
            <person name="Baek K."/>
            <person name="Choi A."/>
            <person name="Kang I."/>
            <person name="Lee K."/>
            <person name="Cho J.C."/>
        </authorList>
    </citation>
    <scope>NUCLEOTIDE SEQUENCE [LARGE SCALE GENOMIC DNA]</scope>
    <source>
        <strain evidence="1 2">IMCC3317</strain>
    </source>
</reference>
<gene>
    <name evidence="1" type="ORF">IMCC3317_38060</name>
</gene>
<dbReference type="AlphaFoldDB" id="A0A7L4ZNW4"/>
<evidence type="ECO:0000313" key="2">
    <source>
        <dbReference type="Proteomes" id="UP000464657"/>
    </source>
</evidence>
<protein>
    <submittedName>
        <fullName evidence="1">Uncharacterized protein</fullName>
    </submittedName>
</protein>
<proteinExistence type="predicted"/>
<keyword evidence="2" id="KW-1185">Reference proteome</keyword>
<dbReference type="Proteomes" id="UP000464657">
    <property type="component" value="Chromosome"/>
</dbReference>
<name>A0A7L4ZNW4_9FLAO</name>
<evidence type="ECO:0000313" key="1">
    <source>
        <dbReference type="EMBL" id="QHI38413.1"/>
    </source>
</evidence>
<accession>A0A7L4ZNW4</accession>
<sequence>MQYQLYTYMKILIKLVLIAFLFISCSTDKKPNSNFFNGVNKSEKKIAFNTIALDTVVFDPIESSYNGFFDIYKNEINFIDQRFCWIFTFDKDGKIQSQNLGQGAGPNELDTGFIDAYKRLPNGKHLFMGSVFDVHIHDENWEREKKFVMKWNLTKAGWEINADNLDPDEQRLYSPHYENFKIQTNSNNNVYFTVEANHILFNKYYTKEYYDMSRIFADLDLESGKVKSVFGRKSREYLNYNYLGAYDTFDYVMDSKNQMYVNHPIDSLIYVYNDEHENIYTFGNAGKNMMTNYPEFNSQEIDGIMSIYQNKKPNTSYYTDVKHIEEKDIFFRSYHKPIAEGVDGLQIYKGNVLVADVDVPKGFKVAGYIDPYFYSDAILEEDELTLKAYKFTLPNIE</sequence>